<dbReference type="PANTHER" id="PTHR33602">
    <property type="entry name" value="REGULATORY PROTEIN RECX FAMILY PROTEIN"/>
    <property type="match status" value="1"/>
</dbReference>
<feature type="domain" description="RecX second three-helical" evidence="6">
    <location>
        <begin position="110"/>
        <end position="149"/>
    </location>
</feature>
<dbReference type="Gene3D" id="1.10.10.10">
    <property type="entry name" value="Winged helix-like DNA-binding domain superfamily/Winged helix DNA-binding domain"/>
    <property type="match status" value="4"/>
</dbReference>
<dbReference type="Proteomes" id="UP001281656">
    <property type="component" value="Unassembled WGS sequence"/>
</dbReference>
<comment type="subcellular location">
    <subcellularLocation>
        <location evidence="1 5">Cytoplasm</location>
    </subcellularLocation>
</comment>
<dbReference type="NCBIfam" id="NF001058">
    <property type="entry name" value="PRK00117.4-1"/>
    <property type="match status" value="1"/>
</dbReference>
<evidence type="ECO:0000256" key="3">
    <source>
        <dbReference type="ARBA" id="ARBA00018111"/>
    </source>
</evidence>
<protein>
    <recommendedName>
        <fullName evidence="3 5">Regulatory protein RecX</fullName>
    </recommendedName>
</protein>
<dbReference type="Pfam" id="PF21981">
    <property type="entry name" value="RecX_HTH3"/>
    <property type="match status" value="2"/>
</dbReference>
<name>A0ABU4JTK8_9CLOT</name>
<accession>A0ABU4JTK8</accession>
<comment type="similarity">
    <text evidence="2 5">Belongs to the RecX family.</text>
</comment>
<dbReference type="PANTHER" id="PTHR33602:SF1">
    <property type="entry name" value="REGULATORY PROTEIN RECX FAMILY PROTEIN"/>
    <property type="match status" value="1"/>
</dbReference>
<evidence type="ECO:0000256" key="4">
    <source>
        <dbReference type="ARBA" id="ARBA00022490"/>
    </source>
</evidence>
<keyword evidence="4 5" id="KW-0963">Cytoplasm</keyword>
<dbReference type="NCBIfam" id="NF010732">
    <property type="entry name" value="PRK14134.1"/>
    <property type="match status" value="1"/>
</dbReference>
<comment type="function">
    <text evidence="5">Modulates RecA activity.</text>
</comment>
<feature type="domain" description="RecX third three-helical" evidence="7">
    <location>
        <begin position="157"/>
        <end position="204"/>
    </location>
</feature>
<evidence type="ECO:0000256" key="5">
    <source>
        <dbReference type="HAMAP-Rule" id="MF_01114"/>
    </source>
</evidence>
<evidence type="ECO:0000256" key="1">
    <source>
        <dbReference type="ARBA" id="ARBA00004496"/>
    </source>
</evidence>
<sequence>MNKKVITKIELQKRDKERVNVYINDEFSFACSAELIYAHNLSKGKIADMEYLQEIIDEDNYLKCKNSALKSVERAYKTEQQVYDKLIEKGYEEKIVKRAMNFLKEYKFIDDEKFIKMYVNDKSHSYGRNRIKYELVKKGISEKLINEALSDFDKDLEEEAALKLAEKKYKILIKSETNYKKLYKKVWDYLSRNGYNLEVIQKVVKKIVREDFQEQDESERLKENDGLSSIRELAEKRYRIITKSESDHKKIYKKLSDYLLRRGYSWESIKTVLKDILTYQDL</sequence>
<feature type="domain" description="RecX first three-helical" evidence="8">
    <location>
        <begin position="64"/>
        <end position="103"/>
    </location>
</feature>
<evidence type="ECO:0000259" key="7">
    <source>
        <dbReference type="Pfam" id="PF21981"/>
    </source>
</evidence>
<dbReference type="InterPro" id="IPR053924">
    <property type="entry name" value="RecX_HTH_2nd"/>
</dbReference>
<evidence type="ECO:0000313" key="9">
    <source>
        <dbReference type="EMBL" id="MDW8801248.1"/>
    </source>
</evidence>
<evidence type="ECO:0000259" key="8">
    <source>
        <dbReference type="Pfam" id="PF21982"/>
    </source>
</evidence>
<dbReference type="InterPro" id="IPR036388">
    <property type="entry name" value="WH-like_DNA-bd_sf"/>
</dbReference>
<dbReference type="HAMAP" id="MF_01114">
    <property type="entry name" value="RecX"/>
    <property type="match status" value="1"/>
</dbReference>
<gene>
    <name evidence="5 9" type="primary">recX</name>
    <name evidence="9" type="ORF">P8V03_08765</name>
</gene>
<dbReference type="RefSeq" id="WP_318797892.1">
    <property type="nucleotide sequence ID" value="NZ_JARUJP010000008.1"/>
</dbReference>
<evidence type="ECO:0000256" key="2">
    <source>
        <dbReference type="ARBA" id="ARBA00009695"/>
    </source>
</evidence>
<organism evidence="9 10">
    <name type="scientific">Clostridium tanneri</name>
    <dbReference type="NCBI Taxonomy" id="3037988"/>
    <lineage>
        <taxon>Bacteria</taxon>
        <taxon>Bacillati</taxon>
        <taxon>Bacillota</taxon>
        <taxon>Clostridia</taxon>
        <taxon>Eubacteriales</taxon>
        <taxon>Clostridiaceae</taxon>
        <taxon>Clostridium</taxon>
    </lineage>
</organism>
<evidence type="ECO:0000313" key="10">
    <source>
        <dbReference type="Proteomes" id="UP001281656"/>
    </source>
</evidence>
<dbReference type="EMBL" id="JARUJP010000008">
    <property type="protein sequence ID" value="MDW8801248.1"/>
    <property type="molecule type" value="Genomic_DNA"/>
</dbReference>
<feature type="domain" description="RecX third three-helical" evidence="7">
    <location>
        <begin position="227"/>
        <end position="273"/>
    </location>
</feature>
<reference evidence="9 10" key="1">
    <citation type="submission" date="2023-04" db="EMBL/GenBank/DDBJ databases">
        <title>Clostridium tannerae sp. nov., isolated from the fecal material of an alpaca.</title>
        <authorList>
            <person name="Miller S."/>
            <person name="Hendry M."/>
            <person name="King J."/>
            <person name="Sankaranarayanan K."/>
            <person name="Lawson P.A."/>
        </authorList>
    </citation>
    <scope>NUCLEOTIDE SEQUENCE [LARGE SCALE GENOMIC DNA]</scope>
    <source>
        <strain evidence="9 10">A1-XYC3</strain>
    </source>
</reference>
<dbReference type="InterPro" id="IPR053926">
    <property type="entry name" value="RecX_HTH_1st"/>
</dbReference>
<dbReference type="InterPro" id="IPR003783">
    <property type="entry name" value="Regulatory_RecX"/>
</dbReference>
<evidence type="ECO:0000259" key="6">
    <source>
        <dbReference type="Pfam" id="PF02631"/>
    </source>
</evidence>
<keyword evidence="10" id="KW-1185">Reference proteome</keyword>
<proteinExistence type="inferred from homology"/>
<dbReference type="InterPro" id="IPR053925">
    <property type="entry name" value="RecX_HTH_3rd"/>
</dbReference>
<dbReference type="Pfam" id="PF02631">
    <property type="entry name" value="RecX_HTH2"/>
    <property type="match status" value="1"/>
</dbReference>
<dbReference type="Pfam" id="PF21982">
    <property type="entry name" value="RecX_HTH1"/>
    <property type="match status" value="1"/>
</dbReference>
<comment type="caution">
    <text evidence="9">The sequence shown here is derived from an EMBL/GenBank/DDBJ whole genome shotgun (WGS) entry which is preliminary data.</text>
</comment>